<dbReference type="EMBL" id="CP022418">
    <property type="protein sequence ID" value="ASM75086.1"/>
    <property type="molecule type" value="Genomic_DNA"/>
</dbReference>
<evidence type="ECO:0000256" key="1">
    <source>
        <dbReference type="SAM" id="SignalP"/>
    </source>
</evidence>
<feature type="chain" id="PRO_5012352438" description="Calx-beta domain-containing protein" evidence="1">
    <location>
        <begin position="36"/>
        <end position="615"/>
    </location>
</feature>
<dbReference type="KEGG" id="spse:SULPSESMR1_04363"/>
<protein>
    <recommendedName>
        <fullName evidence="4">Calx-beta domain-containing protein</fullName>
    </recommendedName>
</protein>
<evidence type="ECO:0008006" key="4">
    <source>
        <dbReference type="Google" id="ProtNLM"/>
    </source>
</evidence>
<keyword evidence="3" id="KW-1185">Reference proteome</keyword>
<evidence type="ECO:0000313" key="2">
    <source>
        <dbReference type="EMBL" id="ASM75086.1"/>
    </source>
</evidence>
<geneLocation type="plasmid" evidence="2 3">
    <name>pSMR1-3</name>
</geneLocation>
<dbReference type="AlphaFoldDB" id="A0A221K7Y0"/>
<accession>A0A221K7Y0</accession>
<keyword evidence="1" id="KW-0732">Signal</keyword>
<dbReference type="RefSeq" id="WP_089423100.1">
    <property type="nucleotide sequence ID" value="NZ_CP022418.1"/>
</dbReference>
<dbReference type="Proteomes" id="UP000199754">
    <property type="component" value="Plasmid pSMR1-3"/>
</dbReference>
<name>A0A221K7Y0_9RHOB</name>
<keyword evidence="2" id="KW-0614">Plasmid</keyword>
<reference evidence="2 3" key="1">
    <citation type="submission" date="2017-07" db="EMBL/GenBank/DDBJ databases">
        <title>Genome Sequence of Sulfitobacter pseudonitzschiae Strain SMR1 Isolated from a culture of the Diatom Skeletonema marinoi.</title>
        <authorList>
            <person name="Topel M."/>
            <person name="Pinder M.I.M."/>
            <person name="Johansson O.N."/>
            <person name="Kourtchenko O."/>
            <person name="Godhe A."/>
            <person name="Clarke A.K."/>
        </authorList>
    </citation>
    <scope>NUCLEOTIDE SEQUENCE [LARGE SCALE GENOMIC DNA]</scope>
    <source>
        <strain evidence="2 3">SMR1</strain>
        <plasmid evidence="2 3">pSMR1-3</plasmid>
    </source>
</reference>
<gene>
    <name evidence="2" type="ORF">SULPSESMR1_04363</name>
</gene>
<sequence length="615" mass="66649">MQFVVGRLSWLLARTAQLTASIMAASAVLAPPMLAEEWSTTEWNANCIEARDIVCDLEDSRVEGLLDQLSETSRTLEAIGFRPPQVLPEEGFLQSSPYIVHVQEPAIACDIGPCVGGYSFNDEILSIAYGLRVTLDEVLVHEVFHAVQAAYGVESIFMDDGKDWVLEGMAEALGLALSENQGASGHYGTPYLDYPLNDPATSAGTPADNRYATFPFWLYLAKRYGGAPPGRYHIFDVFLAEAERVSNALPSSGNSSPRGSVPIADAALKAFDPNGLYDIFPAFIAEVGNNRNFFESVAEVKPVLGQPGNVSVETEASVRPLAARAFTISIPERASLTSTGSRAVEVRLVSDDPDALHLIVGDNRYDEVSGPNRNVYFEAGEDLDRELFIRVANVGRDPAAYKDQNFKLIVTIYHEYIEMTGPNSASPNDVGTDYAAIDAPITVSGRVFSQFWGPMRLRLILEAGLDQPCMFQLDAFGKDELIGISLMLLQNGPMRPGDYPIAHPGPKEIVGQQDHARDYAGQVVATFVLDEKHPLVGEYGMQYMGQAGVLTIESISPHWVTGHVHIAGTWTTTRPTSLPYDAPPAGPTDLTIEMAFSVSNAAIASRVNTASCIGP</sequence>
<proteinExistence type="predicted"/>
<organism evidence="2 3">
    <name type="scientific">Pseudosulfitobacter pseudonitzschiae</name>
    <dbReference type="NCBI Taxonomy" id="1402135"/>
    <lineage>
        <taxon>Bacteria</taxon>
        <taxon>Pseudomonadati</taxon>
        <taxon>Pseudomonadota</taxon>
        <taxon>Alphaproteobacteria</taxon>
        <taxon>Rhodobacterales</taxon>
        <taxon>Roseobacteraceae</taxon>
        <taxon>Pseudosulfitobacter</taxon>
    </lineage>
</organism>
<dbReference type="OrthoDB" id="7784573at2"/>
<feature type="signal peptide" evidence="1">
    <location>
        <begin position="1"/>
        <end position="35"/>
    </location>
</feature>
<evidence type="ECO:0000313" key="3">
    <source>
        <dbReference type="Proteomes" id="UP000199754"/>
    </source>
</evidence>